<dbReference type="NCBIfam" id="TIGR01018">
    <property type="entry name" value="uS4_arch"/>
    <property type="match status" value="1"/>
</dbReference>
<dbReference type="SMART" id="SM01390">
    <property type="entry name" value="Ribosomal_S4"/>
    <property type="match status" value="1"/>
</dbReference>
<comment type="function">
    <text evidence="6">With S5 and S12 plays an important role in translational accuracy.</text>
</comment>
<dbReference type="GO" id="GO:0019843">
    <property type="term" value="F:rRNA binding"/>
    <property type="evidence" value="ECO:0007669"/>
    <property type="project" value="UniProtKB-UniRule"/>
</dbReference>
<dbReference type="GO" id="GO:0042274">
    <property type="term" value="P:ribosomal small subunit biogenesis"/>
    <property type="evidence" value="ECO:0007669"/>
    <property type="project" value="TreeGrafter"/>
</dbReference>
<accession>A0A8J7YN53</accession>
<dbReference type="HAMAP" id="MF_01306_A">
    <property type="entry name" value="Ribosomal_uS4_A"/>
    <property type="match status" value="1"/>
</dbReference>
<evidence type="ECO:0000259" key="9">
    <source>
        <dbReference type="SMART" id="SM01390"/>
    </source>
</evidence>
<feature type="compositionally biased region" description="Basic and acidic residues" evidence="7">
    <location>
        <begin position="180"/>
        <end position="192"/>
    </location>
</feature>
<dbReference type="InterPro" id="IPR002942">
    <property type="entry name" value="S4_RNA-bd"/>
</dbReference>
<protein>
    <recommendedName>
        <fullName evidence="6">Small ribosomal subunit protein uS4</fullName>
    </recommendedName>
</protein>
<dbReference type="InterPro" id="IPR022802">
    <property type="entry name" value="Ribosomal_uS4_arc"/>
</dbReference>
<feature type="domain" description="Small ribosomal subunit protein uS4 N-terminal" evidence="9">
    <location>
        <begin position="5"/>
        <end position="105"/>
    </location>
</feature>
<keyword evidence="5 6" id="KW-0687">Ribonucleoprotein</keyword>
<evidence type="ECO:0000256" key="5">
    <source>
        <dbReference type="ARBA" id="ARBA00023274"/>
    </source>
</evidence>
<keyword evidence="4 6" id="KW-0689">Ribosomal protein</keyword>
<dbReference type="EMBL" id="JAHEAC010000041">
    <property type="protein sequence ID" value="MBX8644145.1"/>
    <property type="molecule type" value="Genomic_DNA"/>
</dbReference>
<dbReference type="Proteomes" id="UP000716004">
    <property type="component" value="Unassembled WGS sequence"/>
</dbReference>
<dbReference type="SMART" id="SM00363">
    <property type="entry name" value="S4"/>
    <property type="match status" value="1"/>
</dbReference>
<evidence type="ECO:0000256" key="6">
    <source>
        <dbReference type="HAMAP-Rule" id="MF_01306"/>
    </source>
</evidence>
<comment type="similarity">
    <text evidence="1 6">Belongs to the universal ribosomal protein uS4 family.</text>
</comment>
<organism evidence="10 12">
    <name type="scientific">Candidatus Sysuiplasma superficiale</name>
    <dbReference type="NCBI Taxonomy" id="2823368"/>
    <lineage>
        <taxon>Archaea</taxon>
        <taxon>Methanobacteriati</taxon>
        <taxon>Thermoplasmatota</taxon>
        <taxon>Thermoplasmata</taxon>
        <taxon>Candidatus Sysuiplasmatales</taxon>
        <taxon>Candidatus Sysuiplasmataceae</taxon>
        <taxon>Candidatus Sysuiplasma</taxon>
    </lineage>
</organism>
<comment type="subunit">
    <text evidence="6">Part of the 30S ribosomal subunit. Contacts protein S5. The interaction surface between S4 and S5 is involved in control of translational fidelity.</text>
</comment>
<evidence type="ECO:0000256" key="1">
    <source>
        <dbReference type="ARBA" id="ARBA00007465"/>
    </source>
</evidence>
<evidence type="ECO:0000256" key="7">
    <source>
        <dbReference type="SAM" id="MobiDB-lite"/>
    </source>
</evidence>
<dbReference type="GO" id="GO:0015935">
    <property type="term" value="C:small ribosomal subunit"/>
    <property type="evidence" value="ECO:0007669"/>
    <property type="project" value="InterPro"/>
</dbReference>
<evidence type="ECO:0000313" key="12">
    <source>
        <dbReference type="Proteomes" id="UP000716004"/>
    </source>
</evidence>
<feature type="domain" description="RNA-binding S4" evidence="8">
    <location>
        <begin position="106"/>
        <end position="168"/>
    </location>
</feature>
<dbReference type="Gene3D" id="3.10.290.10">
    <property type="entry name" value="RNA-binding S4 domain"/>
    <property type="match status" value="1"/>
</dbReference>
<comment type="caution">
    <text evidence="10">The sequence shown here is derived from an EMBL/GenBank/DDBJ whole genome shotgun (WGS) entry which is preliminary data.</text>
</comment>
<dbReference type="Pfam" id="PF01479">
    <property type="entry name" value="S4"/>
    <property type="match status" value="1"/>
</dbReference>
<gene>
    <name evidence="6" type="primary">rps4</name>
    <name evidence="10" type="ORF">J9259_01315</name>
    <name evidence="11" type="ORF">KIY12_05410</name>
</gene>
<evidence type="ECO:0000256" key="4">
    <source>
        <dbReference type="ARBA" id="ARBA00022980"/>
    </source>
</evidence>
<dbReference type="AlphaFoldDB" id="A0A8J7YN53"/>
<dbReference type="InterPro" id="IPR005710">
    <property type="entry name" value="Ribosomal_uS4_euk/arc"/>
</dbReference>
<comment type="function">
    <text evidence="6">One of the primary rRNA binding proteins, it binds directly to 16S rRNA where it nucleates assembly of the body of the 30S subunit.</text>
</comment>
<evidence type="ECO:0000259" key="8">
    <source>
        <dbReference type="SMART" id="SM00363"/>
    </source>
</evidence>
<dbReference type="InterPro" id="IPR036986">
    <property type="entry name" value="S4_RNA-bd_sf"/>
</dbReference>
<dbReference type="Proteomes" id="UP000750197">
    <property type="component" value="Unassembled WGS sequence"/>
</dbReference>
<name>A0A8J7YN53_9ARCH</name>
<dbReference type="InterPro" id="IPR001912">
    <property type="entry name" value="Ribosomal_uS4_N"/>
</dbReference>
<dbReference type="EMBL" id="JAGVSJ010000002">
    <property type="protein sequence ID" value="MBX8631151.1"/>
    <property type="molecule type" value="Genomic_DNA"/>
</dbReference>
<reference evidence="10" key="1">
    <citation type="submission" date="2021-04" db="EMBL/GenBank/DDBJ databases">
        <title>Genomic insights into ecological role and evolution of a novel Thermoplasmata order Candidatus Sysuiplasmatales.</title>
        <authorList>
            <person name="Yuan Y."/>
        </authorList>
    </citation>
    <scope>NUCLEOTIDE SEQUENCE</scope>
    <source>
        <strain evidence="11">TUT19-bin139</strain>
        <strain evidence="10">YP2-bin.285</strain>
    </source>
</reference>
<dbReference type="NCBIfam" id="NF003139">
    <property type="entry name" value="PRK04051.1"/>
    <property type="match status" value="1"/>
</dbReference>
<evidence type="ECO:0000256" key="2">
    <source>
        <dbReference type="ARBA" id="ARBA00022730"/>
    </source>
</evidence>
<proteinExistence type="inferred from homology"/>
<keyword evidence="3 6" id="KW-0694">RNA-binding</keyword>
<dbReference type="InterPro" id="IPR022801">
    <property type="entry name" value="Ribosomal_uS4"/>
</dbReference>
<dbReference type="SUPFAM" id="SSF55174">
    <property type="entry name" value="Alpha-L RNA-binding motif"/>
    <property type="match status" value="1"/>
</dbReference>
<evidence type="ECO:0000256" key="3">
    <source>
        <dbReference type="ARBA" id="ARBA00022884"/>
    </source>
</evidence>
<sequence>MGDPKFPVRKYDRPSHPWEGERIKRESNLVFKYGLKNKKELWKAQSFLREIRRQSRALQARNRQGDRQAEKETELLLNKCRRLGLVKENADLNDLLLINIEEVLSRRLQTVILKKGLARSVHQARQFIIHGHISMGSRRLTVPGYMVRIGEDESIAYTGNSPLSSDMHPMRPAPDFVGVLKEKRPERDEGRNSKYSRRPAAVPKAVEKVVKKEIKKEVVPIKEVVEEVVEKEEPLPDVDTNGTEEQK</sequence>
<dbReference type="GO" id="GO:0006412">
    <property type="term" value="P:translation"/>
    <property type="evidence" value="ECO:0007669"/>
    <property type="project" value="UniProtKB-UniRule"/>
</dbReference>
<keyword evidence="2 6" id="KW-0699">rRNA-binding</keyword>
<dbReference type="PANTHER" id="PTHR11831">
    <property type="entry name" value="30S 40S RIBOSOMAL PROTEIN"/>
    <property type="match status" value="1"/>
</dbReference>
<dbReference type="PANTHER" id="PTHR11831:SF5">
    <property type="entry name" value="40S RIBOSOMAL PROTEIN S9"/>
    <property type="match status" value="1"/>
</dbReference>
<dbReference type="PROSITE" id="PS50889">
    <property type="entry name" value="S4"/>
    <property type="match status" value="1"/>
</dbReference>
<feature type="region of interest" description="Disordered" evidence="7">
    <location>
        <begin position="180"/>
        <end position="202"/>
    </location>
</feature>
<evidence type="ECO:0000313" key="11">
    <source>
        <dbReference type="EMBL" id="MBX8644145.1"/>
    </source>
</evidence>
<dbReference type="CDD" id="cd00165">
    <property type="entry name" value="S4"/>
    <property type="match status" value="1"/>
</dbReference>
<dbReference type="GO" id="GO:0003735">
    <property type="term" value="F:structural constituent of ribosome"/>
    <property type="evidence" value="ECO:0007669"/>
    <property type="project" value="InterPro"/>
</dbReference>
<evidence type="ECO:0000313" key="10">
    <source>
        <dbReference type="EMBL" id="MBX8631151.1"/>
    </source>
</evidence>